<feature type="signal peptide" evidence="1">
    <location>
        <begin position="1"/>
        <end position="28"/>
    </location>
</feature>
<dbReference type="AlphaFoldDB" id="A0A4U8V033"/>
<comment type="caution">
    <text evidence="2">The sequence shown here is derived from an EMBL/GenBank/DDBJ whole genome shotgun (WGS) entry which is preliminary data.</text>
</comment>
<reference evidence="2 3" key="2">
    <citation type="journal article" date="2019" name="G3 (Bethesda)">
        <title>Hybrid Assembly of the Genome of the Entomopathogenic Nematode Steinernema carpocapsae Identifies the X-Chromosome.</title>
        <authorList>
            <person name="Serra L."/>
            <person name="Macchietto M."/>
            <person name="Macias-Munoz A."/>
            <person name="McGill C.J."/>
            <person name="Rodriguez I.M."/>
            <person name="Rodriguez B."/>
            <person name="Murad R."/>
            <person name="Mortazavi A."/>
        </authorList>
    </citation>
    <scope>NUCLEOTIDE SEQUENCE [LARGE SCALE GENOMIC DNA]</scope>
    <source>
        <strain evidence="2 3">ALL</strain>
    </source>
</reference>
<dbReference type="Proteomes" id="UP000298663">
    <property type="component" value="Unassembled WGS sequence"/>
</dbReference>
<sequence length="75" mass="8299">MCLHVLLPLSAFHLRILLITFVLKGCCPLPENGQKTAIERSGWSSSEPQITLRKLRQPRSSANVTINVLLGDTSK</sequence>
<name>A0A4U8V033_STECR</name>
<keyword evidence="1" id="KW-0732">Signal</keyword>
<reference evidence="2 3" key="1">
    <citation type="journal article" date="2015" name="Genome Biol.">
        <title>Comparative genomics of Steinernema reveals deeply conserved gene regulatory networks.</title>
        <authorList>
            <person name="Dillman A.R."/>
            <person name="Macchietto M."/>
            <person name="Porter C.F."/>
            <person name="Rogers A."/>
            <person name="Williams B."/>
            <person name="Antoshechkin I."/>
            <person name="Lee M.M."/>
            <person name="Goodwin Z."/>
            <person name="Lu X."/>
            <person name="Lewis E.E."/>
            <person name="Goodrich-Blair H."/>
            <person name="Stock S.P."/>
            <person name="Adams B.J."/>
            <person name="Sternberg P.W."/>
            <person name="Mortazavi A."/>
        </authorList>
    </citation>
    <scope>NUCLEOTIDE SEQUENCE [LARGE SCALE GENOMIC DNA]</scope>
    <source>
        <strain evidence="2 3">ALL</strain>
    </source>
</reference>
<proteinExistence type="predicted"/>
<organism evidence="2 3">
    <name type="scientific">Steinernema carpocapsae</name>
    <name type="common">Entomopathogenic nematode</name>
    <dbReference type="NCBI Taxonomy" id="34508"/>
    <lineage>
        <taxon>Eukaryota</taxon>
        <taxon>Metazoa</taxon>
        <taxon>Ecdysozoa</taxon>
        <taxon>Nematoda</taxon>
        <taxon>Chromadorea</taxon>
        <taxon>Rhabditida</taxon>
        <taxon>Tylenchina</taxon>
        <taxon>Panagrolaimomorpha</taxon>
        <taxon>Strongyloidoidea</taxon>
        <taxon>Steinernematidae</taxon>
        <taxon>Steinernema</taxon>
    </lineage>
</organism>
<gene>
    <name evidence="2" type="ORF">L596_005774</name>
</gene>
<evidence type="ECO:0000313" key="3">
    <source>
        <dbReference type="Proteomes" id="UP000298663"/>
    </source>
</evidence>
<keyword evidence="3" id="KW-1185">Reference proteome</keyword>
<dbReference type="EMBL" id="AZBU02000001">
    <property type="protein sequence ID" value="TMS39210.1"/>
    <property type="molecule type" value="Genomic_DNA"/>
</dbReference>
<evidence type="ECO:0000256" key="1">
    <source>
        <dbReference type="SAM" id="SignalP"/>
    </source>
</evidence>
<feature type="chain" id="PRO_5020835586" description="Secreted protein" evidence="1">
    <location>
        <begin position="29"/>
        <end position="75"/>
    </location>
</feature>
<evidence type="ECO:0008006" key="4">
    <source>
        <dbReference type="Google" id="ProtNLM"/>
    </source>
</evidence>
<evidence type="ECO:0000313" key="2">
    <source>
        <dbReference type="EMBL" id="TMS39210.1"/>
    </source>
</evidence>
<accession>A0A4U8V033</accession>
<protein>
    <recommendedName>
        <fullName evidence="4">Secreted protein</fullName>
    </recommendedName>
</protein>